<sequence length="69" mass="7926">MAPRSTRSKAVLPESFRGREGIVVRYRQDANEERIRHPAGMMNKRNRSGSCTGGKDNRIPLLMQTKKKR</sequence>
<comment type="caution">
    <text evidence="2">The sequence shown here is derived from an EMBL/GenBank/DDBJ whole genome shotgun (WGS) entry which is preliminary data.</text>
</comment>
<feature type="region of interest" description="Disordered" evidence="1">
    <location>
        <begin position="34"/>
        <end position="69"/>
    </location>
</feature>
<organism evidence="2 3">
    <name type="scientific">Leptospira broomii serovar Hurstbridge str. 5399</name>
    <dbReference type="NCBI Taxonomy" id="1049789"/>
    <lineage>
        <taxon>Bacteria</taxon>
        <taxon>Pseudomonadati</taxon>
        <taxon>Spirochaetota</taxon>
        <taxon>Spirochaetia</taxon>
        <taxon>Leptospirales</taxon>
        <taxon>Leptospiraceae</taxon>
        <taxon>Leptospira</taxon>
    </lineage>
</organism>
<dbReference type="STRING" id="1049789.LEP1GSC050_3988"/>
<dbReference type="Proteomes" id="UP000015454">
    <property type="component" value="Unassembled WGS sequence"/>
</dbReference>
<reference evidence="2" key="1">
    <citation type="submission" date="2013-05" db="EMBL/GenBank/DDBJ databases">
        <authorList>
            <person name="Harkins D.M."/>
            <person name="Durkin A.S."/>
            <person name="Brinkac L.M."/>
            <person name="Haft D.H."/>
            <person name="Selengut J.D."/>
            <person name="Sanka R."/>
            <person name="DePew J."/>
            <person name="Purushe J."/>
            <person name="Hartskeerl R.A."/>
            <person name="Ahmed A."/>
            <person name="van der Linden H."/>
            <person name="Goris M.G.A."/>
            <person name="Vinetz J.M."/>
            <person name="Sutton G.G."/>
            <person name="Nierman W.C."/>
            <person name="Fouts D.E."/>
        </authorList>
    </citation>
    <scope>NUCLEOTIDE SEQUENCE [LARGE SCALE GENOMIC DNA]</scope>
    <source>
        <strain evidence="2">5399</strain>
    </source>
</reference>
<evidence type="ECO:0000313" key="2">
    <source>
        <dbReference type="EMBL" id="EQA46118.1"/>
    </source>
</evidence>
<dbReference type="EMBL" id="AHMO02000008">
    <property type="protein sequence ID" value="EQA46118.1"/>
    <property type="molecule type" value="Genomic_DNA"/>
</dbReference>
<protein>
    <submittedName>
        <fullName evidence="2">Uncharacterized protein</fullName>
    </submittedName>
</protein>
<proteinExistence type="predicted"/>
<dbReference type="AlphaFoldDB" id="T0GL94"/>
<gene>
    <name evidence="2" type="ORF">LEP1GSC050_3988</name>
</gene>
<name>T0GL94_9LEPT</name>
<evidence type="ECO:0000313" key="3">
    <source>
        <dbReference type="Proteomes" id="UP000015454"/>
    </source>
</evidence>
<evidence type="ECO:0000256" key="1">
    <source>
        <dbReference type="SAM" id="MobiDB-lite"/>
    </source>
</evidence>
<accession>T0GL94</accession>
<keyword evidence="3" id="KW-1185">Reference proteome</keyword>